<evidence type="ECO:0000313" key="3">
    <source>
        <dbReference type="Proteomes" id="UP000055316"/>
    </source>
</evidence>
<keyword evidence="1" id="KW-0812">Transmembrane</keyword>
<accession>A0A9W4A817</accession>
<name>A0A9W4A817_BACTO</name>
<keyword evidence="1" id="KW-1133">Transmembrane helix</keyword>
<dbReference type="Proteomes" id="UP000055316">
    <property type="component" value="Chromosome"/>
</dbReference>
<evidence type="ECO:0000313" key="2">
    <source>
        <dbReference type="EMBL" id="BAR81661.1"/>
    </source>
</evidence>
<reference evidence="2 3" key="1">
    <citation type="submission" date="2015-05" db="EMBL/GenBank/DDBJ databases">
        <title>Whole genome sequence of Bacillus thuringiensis serovar tolworthi Pasteur Institute Standard strain.</title>
        <authorList>
            <person name="Kanda K."/>
            <person name="Nakashima K."/>
            <person name="Nagano Y."/>
        </authorList>
    </citation>
    <scope>NUCLEOTIDE SEQUENCE [LARGE SCALE GENOMIC DNA]</scope>
    <source>
        <strain evidence="2 3">Pasteur Institute Standard strain</strain>
    </source>
</reference>
<dbReference type="AlphaFoldDB" id="A0A9W4A817"/>
<dbReference type="EMBL" id="AP014864">
    <property type="protein sequence ID" value="BAR81661.1"/>
    <property type="molecule type" value="Genomic_DNA"/>
</dbReference>
<keyword evidence="1" id="KW-0472">Membrane</keyword>
<gene>
    <name evidence="2" type="ORF">KNN_00811</name>
</gene>
<organism evidence="2 3">
    <name type="scientific">Bacillus thuringiensis subsp. tolworthi</name>
    <dbReference type="NCBI Taxonomy" id="1442"/>
    <lineage>
        <taxon>Bacteria</taxon>
        <taxon>Bacillati</taxon>
        <taxon>Bacillota</taxon>
        <taxon>Bacilli</taxon>
        <taxon>Bacillales</taxon>
        <taxon>Bacillaceae</taxon>
        <taxon>Bacillus</taxon>
        <taxon>Bacillus cereus group</taxon>
    </lineage>
</organism>
<sequence>MIGFLILLFIFVAGFFIMQMLIYQFAKKNIHKYTKIKWFHMWLHMNMKKGPRLDFF</sequence>
<evidence type="ECO:0000256" key="1">
    <source>
        <dbReference type="SAM" id="Phobius"/>
    </source>
</evidence>
<proteinExistence type="predicted"/>
<protein>
    <submittedName>
        <fullName evidence="2">Group-specific protein</fullName>
    </submittedName>
</protein>
<feature type="transmembrane region" description="Helical" evidence="1">
    <location>
        <begin position="6"/>
        <end position="26"/>
    </location>
</feature>